<evidence type="ECO:0000313" key="2">
    <source>
        <dbReference type="Proteomes" id="UP000887581"/>
    </source>
</evidence>
<keyword evidence="2" id="KW-1185">Reference proteome</keyword>
<organism evidence="2 3">
    <name type="scientific">Setaria digitata</name>
    <dbReference type="NCBI Taxonomy" id="48799"/>
    <lineage>
        <taxon>Eukaryota</taxon>
        <taxon>Metazoa</taxon>
        <taxon>Ecdysozoa</taxon>
        <taxon>Nematoda</taxon>
        <taxon>Chromadorea</taxon>
        <taxon>Rhabditida</taxon>
        <taxon>Spirurina</taxon>
        <taxon>Spiruromorpha</taxon>
        <taxon>Filarioidea</taxon>
        <taxon>Setariidae</taxon>
        <taxon>Setaria</taxon>
    </lineage>
</organism>
<evidence type="ECO:0000313" key="3">
    <source>
        <dbReference type="WBParaSite" id="sdigi.contig251.g6691.t1"/>
    </source>
</evidence>
<evidence type="ECO:0000256" key="1">
    <source>
        <dbReference type="SAM" id="Phobius"/>
    </source>
</evidence>
<proteinExistence type="predicted"/>
<protein>
    <submittedName>
        <fullName evidence="3">Uncharacterized protein</fullName>
    </submittedName>
</protein>
<name>A0A915PMK1_9BILA</name>
<dbReference type="WBParaSite" id="sdigi.contig251.g6691.t1">
    <property type="protein sequence ID" value="sdigi.contig251.g6691.t1"/>
    <property type="gene ID" value="sdigi.contig251.g6691"/>
</dbReference>
<sequence>MAFELIIFGYLIPLVVIILVTIITCWYIRDEIRNLYPMLVPFPIAKKACDEYLARMDKELIKKLTKKAEEMDKDVTTVGNQTTSNAE</sequence>
<dbReference type="AlphaFoldDB" id="A0A915PMK1"/>
<reference evidence="3" key="1">
    <citation type="submission" date="2022-11" db="UniProtKB">
        <authorList>
            <consortium name="WormBaseParasite"/>
        </authorList>
    </citation>
    <scope>IDENTIFICATION</scope>
</reference>
<feature type="transmembrane region" description="Helical" evidence="1">
    <location>
        <begin position="6"/>
        <end position="28"/>
    </location>
</feature>
<accession>A0A915PMK1</accession>
<keyword evidence="1" id="KW-0812">Transmembrane</keyword>
<keyword evidence="1" id="KW-1133">Transmembrane helix</keyword>
<dbReference type="Proteomes" id="UP000887581">
    <property type="component" value="Unplaced"/>
</dbReference>
<keyword evidence="1" id="KW-0472">Membrane</keyword>